<name>A0A4R6H8B7_9BACT</name>
<dbReference type="Pfam" id="PF13585">
    <property type="entry name" value="CHU_C"/>
    <property type="match status" value="1"/>
</dbReference>
<proteinExistence type="predicted"/>
<dbReference type="EMBL" id="SNWI01000001">
    <property type="protein sequence ID" value="TDO04653.1"/>
    <property type="molecule type" value="Genomic_DNA"/>
</dbReference>
<dbReference type="InterPro" id="IPR003410">
    <property type="entry name" value="HYR_dom"/>
</dbReference>
<dbReference type="PROSITE" id="PS50825">
    <property type="entry name" value="HYR"/>
    <property type="match status" value="3"/>
</dbReference>
<dbReference type="Gene3D" id="2.60.40.2810">
    <property type="match status" value="2"/>
</dbReference>
<feature type="compositionally biased region" description="Acidic residues" evidence="2">
    <location>
        <begin position="1058"/>
        <end position="1074"/>
    </location>
</feature>
<dbReference type="AlphaFoldDB" id="A0A4R6H8B7"/>
<feature type="compositionally biased region" description="Basic and acidic residues" evidence="2">
    <location>
        <begin position="1011"/>
        <end position="1023"/>
    </location>
</feature>
<dbReference type="Gene3D" id="2.60.40.3440">
    <property type="match status" value="3"/>
</dbReference>
<sequence length="1210" mass="128085">TAVTYTATDAAGNISLTCSFDVTVTDDEAPVLSGCPSNISQSNDAGECSAVVSWIEPTASDNCTAPGSLVWSKSHTPGSTFAVGTTAVTYTATDAAGNISLTCSFDVTVTDDEAPVLSGCPSNISQSNDAGECSAVVSWIEPTALDNCTAPGSLVWSKSHTPGSTFAVGTTAVTYTATDAAGNISLTCSFDVTVTDDEAPTITCGNTIEKTIQSNASCTSYIEVPVPEVNDNCGIASIESSINGSSDASGDYSGGETVIEWTVTDYGGNSKMCEQLIIVHAIPSAFDDADVTAEDTPTTIAVLANDVDCDNNIDLNTLTITSGPTHGNVNITSNGGINYTPDKNYAGTDFFSYRICDEDEQCDEANVTITVRSQNDPPVAVDDLNNTFVDTNVGGNVLTNDYDIDGNSLSVAIAGNPLHGSVVLNSNGDYTYSPAAGYLGEDHFSYQLRDGHGGTSTAEVFITIISDHAMSNQPPVANEDVYVGKMNTSIIGNVLKNDYDPDGDPLTLNTNLVAQPSEGTIQINADGSFIYSPKTNYSGQISFTYQVCDDGDPVQCNTAQVILIIDRNSNDNSTVAVDDAFFTKVNNTLTANVVGNDYDPEGHSTTVSLIGQALHGDVVLNANGSFSYTPDTDYIGPDHFTYRSCDQGSPTACDQATVYINVSEVNHPPVAVDDWFGRDGTAANILLNDYDPDGDELVLNTTPVVSVQHGTLIINADGSFSYTPEQLYFEQDSFTYQVCDNALVPLCDEATVVIYVDTDNDGVANVFDIDDDNDGILDIVEGDKAVDTDNDGVPDSLDIDSDNDGIPDNLESQHAEDYVAPSGADADGDGWDDAYDNDNGGTLIVIVDTDGDGIGDYLDLDSDNDGIIDAIEGNDSNHDGVADSIATGVDSDGDGLDDAYDTVNNKSSTATNALGSNVIMGNSDGDEVPDWRDIDSDNDGIVDSVEGQDSQLAYVAPTGNDSDGDGLDDAYDPDVGGIQVGVVDTDSDGIPDYLDEDSDNDLVPDFVEGQDLNKDGQPDHEFMGLDADGDGLDNSNDTSDDITRLENPMGTNVPLADSDGDGIPDWRDTDDDGDGLQTASKEDWNEDGDPTNDDCNYNGIPNYLDEESCDLLIPDAFSPNGDGINDHFRIRGMYKYPNAKIEIYNRWGAVVYTKENYGNITMYGDPDAWWDGRANSKGTSGSEILPTGTYFVVLILENSFVHKGIVYINR</sequence>
<dbReference type="Pfam" id="PF02494">
    <property type="entry name" value="HYR"/>
    <property type="match status" value="3"/>
</dbReference>
<organism evidence="4 5">
    <name type="scientific">Sunxiuqinia elliptica</name>
    <dbReference type="NCBI Taxonomy" id="655355"/>
    <lineage>
        <taxon>Bacteria</taxon>
        <taxon>Pseudomonadati</taxon>
        <taxon>Bacteroidota</taxon>
        <taxon>Bacteroidia</taxon>
        <taxon>Marinilabiliales</taxon>
        <taxon>Prolixibacteraceae</taxon>
        <taxon>Sunxiuqinia</taxon>
    </lineage>
</organism>
<dbReference type="Proteomes" id="UP000294848">
    <property type="component" value="Unassembled WGS sequence"/>
</dbReference>
<evidence type="ECO:0000313" key="5">
    <source>
        <dbReference type="Proteomes" id="UP000294848"/>
    </source>
</evidence>
<feature type="region of interest" description="Disordered" evidence="2">
    <location>
        <begin position="985"/>
        <end position="1092"/>
    </location>
</feature>
<comment type="caution">
    <text evidence="4">The sequence shown here is derived from an EMBL/GenBank/DDBJ whole genome shotgun (WGS) entry which is preliminary data.</text>
</comment>
<keyword evidence="1" id="KW-0677">Repeat</keyword>
<feature type="compositionally biased region" description="Acidic residues" evidence="2">
    <location>
        <begin position="985"/>
        <end position="1002"/>
    </location>
</feature>
<feature type="region of interest" description="Disordered" evidence="2">
    <location>
        <begin position="788"/>
        <end position="807"/>
    </location>
</feature>
<dbReference type="Gene3D" id="4.10.1080.10">
    <property type="entry name" value="TSP type-3 repeat"/>
    <property type="match status" value="2"/>
</dbReference>
<evidence type="ECO:0000256" key="1">
    <source>
        <dbReference type="ARBA" id="ARBA00022737"/>
    </source>
</evidence>
<dbReference type="SUPFAM" id="SSF103647">
    <property type="entry name" value="TSP type-3 repeat"/>
    <property type="match status" value="1"/>
</dbReference>
<dbReference type="GO" id="GO:0005509">
    <property type="term" value="F:calcium ion binding"/>
    <property type="evidence" value="ECO:0007669"/>
    <property type="project" value="InterPro"/>
</dbReference>
<dbReference type="InterPro" id="IPR028974">
    <property type="entry name" value="TSP_type-3_rpt"/>
</dbReference>
<feature type="domain" description="HYR" evidence="3">
    <location>
        <begin position="112"/>
        <end position="196"/>
    </location>
</feature>
<gene>
    <name evidence="4" type="ORF">DET52_1011</name>
</gene>
<evidence type="ECO:0000256" key="2">
    <source>
        <dbReference type="SAM" id="MobiDB-lite"/>
    </source>
</evidence>
<dbReference type="PANTHER" id="PTHR24273">
    <property type="entry name" value="FI04643P-RELATED"/>
    <property type="match status" value="1"/>
</dbReference>
<dbReference type="InterPro" id="IPR026341">
    <property type="entry name" value="T9SS_type_B"/>
</dbReference>
<feature type="domain" description="HYR" evidence="3">
    <location>
        <begin position="25"/>
        <end position="111"/>
    </location>
</feature>
<evidence type="ECO:0000313" key="4">
    <source>
        <dbReference type="EMBL" id="TDO04653.1"/>
    </source>
</evidence>
<feature type="domain" description="HYR" evidence="3">
    <location>
        <begin position="197"/>
        <end position="281"/>
    </location>
</feature>
<dbReference type="RefSeq" id="WP_133462834.1">
    <property type="nucleotide sequence ID" value="NZ_SNWI01000001.1"/>
</dbReference>
<feature type="compositionally biased region" description="Acidic residues" evidence="2">
    <location>
        <begin position="788"/>
        <end position="805"/>
    </location>
</feature>
<dbReference type="NCBIfam" id="TIGR04131">
    <property type="entry name" value="Bac_Flav_CTERM"/>
    <property type="match status" value="1"/>
</dbReference>
<accession>A0A4R6H8B7</accession>
<evidence type="ECO:0000259" key="3">
    <source>
        <dbReference type="PROSITE" id="PS50825"/>
    </source>
</evidence>
<dbReference type="Pfam" id="PF17963">
    <property type="entry name" value="Big_9"/>
    <property type="match status" value="5"/>
</dbReference>
<reference evidence="4 5" key="1">
    <citation type="submission" date="2019-03" db="EMBL/GenBank/DDBJ databases">
        <title>Freshwater and sediment microbial communities from various areas in North America, analyzing microbe dynamics in response to fracking.</title>
        <authorList>
            <person name="Lamendella R."/>
        </authorList>
    </citation>
    <scope>NUCLEOTIDE SEQUENCE [LARGE SCALE GENOMIC DNA]</scope>
    <source>
        <strain evidence="4 5">114D</strain>
    </source>
</reference>
<dbReference type="PANTHER" id="PTHR24273:SF32">
    <property type="entry name" value="HYALIN"/>
    <property type="match status" value="1"/>
</dbReference>
<dbReference type="NCBIfam" id="NF012211">
    <property type="entry name" value="tand_rpt_95"/>
    <property type="match status" value="5"/>
</dbReference>
<feature type="non-terminal residue" evidence="4">
    <location>
        <position position="1"/>
    </location>
</feature>
<protein>
    <submittedName>
        <fullName evidence="4">Gliding motility-associated-like protein</fullName>
    </submittedName>
</protein>